<protein>
    <submittedName>
        <fullName evidence="1">Uncharacterized protein</fullName>
    </submittedName>
</protein>
<proteinExistence type="predicted"/>
<dbReference type="STRING" id="1314674.A0A0D7BS85"/>
<evidence type="ECO:0000313" key="1">
    <source>
        <dbReference type="EMBL" id="KIY73398.1"/>
    </source>
</evidence>
<accession>A0A0D7BS85</accession>
<dbReference type="Gene3D" id="3.80.10.10">
    <property type="entry name" value="Ribonuclease Inhibitor"/>
    <property type="match status" value="1"/>
</dbReference>
<reference evidence="1 2" key="1">
    <citation type="journal article" date="2015" name="Fungal Genet. Biol.">
        <title>Evolution of novel wood decay mechanisms in Agaricales revealed by the genome sequences of Fistulina hepatica and Cylindrobasidium torrendii.</title>
        <authorList>
            <person name="Floudas D."/>
            <person name="Held B.W."/>
            <person name="Riley R."/>
            <person name="Nagy L.G."/>
            <person name="Koehler G."/>
            <person name="Ransdell A.S."/>
            <person name="Younus H."/>
            <person name="Chow J."/>
            <person name="Chiniquy J."/>
            <person name="Lipzen A."/>
            <person name="Tritt A."/>
            <person name="Sun H."/>
            <person name="Haridas S."/>
            <person name="LaButti K."/>
            <person name="Ohm R.A."/>
            <person name="Kues U."/>
            <person name="Blanchette R.A."/>
            <person name="Grigoriev I.V."/>
            <person name="Minto R.E."/>
            <person name="Hibbett D.S."/>
        </authorList>
    </citation>
    <scope>NUCLEOTIDE SEQUENCE [LARGE SCALE GENOMIC DNA]</scope>
    <source>
        <strain evidence="1 2">FP15055 ss-10</strain>
    </source>
</reference>
<dbReference type="InterPro" id="IPR032675">
    <property type="entry name" value="LRR_dom_sf"/>
</dbReference>
<organism evidence="1 2">
    <name type="scientific">Cylindrobasidium torrendii FP15055 ss-10</name>
    <dbReference type="NCBI Taxonomy" id="1314674"/>
    <lineage>
        <taxon>Eukaryota</taxon>
        <taxon>Fungi</taxon>
        <taxon>Dikarya</taxon>
        <taxon>Basidiomycota</taxon>
        <taxon>Agaricomycotina</taxon>
        <taxon>Agaricomycetes</taxon>
        <taxon>Agaricomycetidae</taxon>
        <taxon>Agaricales</taxon>
        <taxon>Marasmiineae</taxon>
        <taxon>Physalacriaceae</taxon>
        <taxon>Cylindrobasidium</taxon>
    </lineage>
</organism>
<evidence type="ECO:0000313" key="2">
    <source>
        <dbReference type="Proteomes" id="UP000054007"/>
    </source>
</evidence>
<name>A0A0D7BS85_9AGAR</name>
<dbReference type="AlphaFoldDB" id="A0A0D7BS85"/>
<sequence>MNYLLNRFAERVLEIANSPDGIEPSYARSGMSTMSQAPTTNPLVLTLPTELLLEIFSLTLMYTPTNFRETRTTAPWNIGAACHRWRNVVLASPELWGYISLEESIHRNLSRAEYRLLNEMLNRATGGRKTIQYSGRHPMAFCRHLLRHGVDLTSLLVKLELDADYRQIYRRKGAVQTLAASVLPCLEIFTLVAEGMPRMVGFDSTFVWPSAPPYSSDDGIFFLQAPVLRELHLHGVSLGGFPARLEPIRRISFDFVQEIDLNVFLKSGFEEASIVSYSPMLPEPIEPAPVPTLDALLKLSLHSHEDSCGIERFHAPNLRALHVHECRPAKMPWDHLSNFVPYSPLLETLNLDANAGTVHCIIGLLQHCPRLKTFSFAVDRPSYTSERDYLDWIWDALTLNARHSDLVPALERLYVQDETYREPSTPDWMCMLERDSLVHMISSRKDTLKRLVLRAPYAMFKTRKWDEVVQEIEAVGVESGFEFEHYWGYRHALCEDGEAF</sequence>
<dbReference type="Proteomes" id="UP000054007">
    <property type="component" value="Unassembled WGS sequence"/>
</dbReference>
<dbReference type="EMBL" id="KN880436">
    <property type="protein sequence ID" value="KIY73398.1"/>
    <property type="molecule type" value="Genomic_DNA"/>
</dbReference>
<keyword evidence="2" id="KW-1185">Reference proteome</keyword>
<dbReference type="SUPFAM" id="SSF52047">
    <property type="entry name" value="RNI-like"/>
    <property type="match status" value="1"/>
</dbReference>
<gene>
    <name evidence="1" type="ORF">CYLTODRAFT_485552</name>
</gene>